<keyword evidence="2" id="KW-1185">Reference proteome</keyword>
<dbReference type="AlphaFoldDB" id="A0A0B0P7H6"/>
<name>A0A0B0P7H6_GOSAR</name>
<accession>A0A0B0P7H6</accession>
<dbReference type="EMBL" id="KN414859">
    <property type="protein sequence ID" value="KHG20099.1"/>
    <property type="molecule type" value="Genomic_DNA"/>
</dbReference>
<proteinExistence type="predicted"/>
<dbReference type="Proteomes" id="UP000032142">
    <property type="component" value="Unassembled WGS sequence"/>
</dbReference>
<gene>
    <name evidence="1" type="ORF">F383_25054</name>
</gene>
<protein>
    <submittedName>
        <fullName evidence="1">Uncharacterized protein</fullName>
    </submittedName>
</protein>
<sequence>MYGGRNSKKFHFLQRIER</sequence>
<reference evidence="2" key="1">
    <citation type="submission" date="2014-09" db="EMBL/GenBank/DDBJ databases">
        <authorList>
            <person name="Mudge J."/>
            <person name="Ramaraj T."/>
            <person name="Lindquist I.E."/>
            <person name="Bharti A.K."/>
            <person name="Sundararajan A."/>
            <person name="Cameron C.T."/>
            <person name="Woodward J.E."/>
            <person name="May G.D."/>
            <person name="Brubaker C."/>
            <person name="Broadhvest J."/>
            <person name="Wilkins T.A."/>
        </authorList>
    </citation>
    <scope>NUCLEOTIDE SEQUENCE</scope>
    <source>
        <strain evidence="2">cv. AKA8401</strain>
    </source>
</reference>
<evidence type="ECO:0000313" key="2">
    <source>
        <dbReference type="Proteomes" id="UP000032142"/>
    </source>
</evidence>
<organism evidence="1 2">
    <name type="scientific">Gossypium arboreum</name>
    <name type="common">Tree cotton</name>
    <name type="synonym">Gossypium nanking</name>
    <dbReference type="NCBI Taxonomy" id="29729"/>
    <lineage>
        <taxon>Eukaryota</taxon>
        <taxon>Viridiplantae</taxon>
        <taxon>Streptophyta</taxon>
        <taxon>Embryophyta</taxon>
        <taxon>Tracheophyta</taxon>
        <taxon>Spermatophyta</taxon>
        <taxon>Magnoliopsida</taxon>
        <taxon>eudicotyledons</taxon>
        <taxon>Gunneridae</taxon>
        <taxon>Pentapetalae</taxon>
        <taxon>rosids</taxon>
        <taxon>malvids</taxon>
        <taxon>Malvales</taxon>
        <taxon>Malvaceae</taxon>
        <taxon>Malvoideae</taxon>
        <taxon>Gossypium</taxon>
    </lineage>
</organism>
<evidence type="ECO:0000313" key="1">
    <source>
        <dbReference type="EMBL" id="KHG20099.1"/>
    </source>
</evidence>